<keyword evidence="2" id="KW-1185">Reference proteome</keyword>
<dbReference type="AlphaFoldDB" id="A0A4Y2I338"/>
<organism evidence="1 2">
    <name type="scientific">Araneus ventricosus</name>
    <name type="common">Orbweaver spider</name>
    <name type="synonym">Epeira ventricosa</name>
    <dbReference type="NCBI Taxonomy" id="182803"/>
    <lineage>
        <taxon>Eukaryota</taxon>
        <taxon>Metazoa</taxon>
        <taxon>Ecdysozoa</taxon>
        <taxon>Arthropoda</taxon>
        <taxon>Chelicerata</taxon>
        <taxon>Arachnida</taxon>
        <taxon>Araneae</taxon>
        <taxon>Araneomorphae</taxon>
        <taxon>Entelegynae</taxon>
        <taxon>Araneoidea</taxon>
        <taxon>Araneidae</taxon>
        <taxon>Araneus</taxon>
    </lineage>
</organism>
<gene>
    <name evidence="1" type="ORF">AVEN_167731_1</name>
</gene>
<accession>A0A4Y2I338</accession>
<proteinExistence type="predicted"/>
<evidence type="ECO:0000313" key="1">
    <source>
        <dbReference type="EMBL" id="GBM71995.1"/>
    </source>
</evidence>
<dbReference type="Proteomes" id="UP000499080">
    <property type="component" value="Unassembled WGS sequence"/>
</dbReference>
<dbReference type="EMBL" id="BGPR01002349">
    <property type="protein sequence ID" value="GBM71995.1"/>
    <property type="molecule type" value="Genomic_DNA"/>
</dbReference>
<protein>
    <submittedName>
        <fullName evidence="1">Uncharacterized protein</fullName>
    </submittedName>
</protein>
<evidence type="ECO:0000313" key="2">
    <source>
        <dbReference type="Proteomes" id="UP000499080"/>
    </source>
</evidence>
<reference evidence="1 2" key="1">
    <citation type="journal article" date="2019" name="Sci. Rep.">
        <title>Orb-weaving spider Araneus ventricosus genome elucidates the spidroin gene catalogue.</title>
        <authorList>
            <person name="Kono N."/>
            <person name="Nakamura H."/>
            <person name="Ohtoshi R."/>
            <person name="Moran D.A.P."/>
            <person name="Shinohara A."/>
            <person name="Yoshida Y."/>
            <person name="Fujiwara M."/>
            <person name="Mori M."/>
            <person name="Tomita M."/>
            <person name="Arakawa K."/>
        </authorList>
    </citation>
    <scope>NUCLEOTIDE SEQUENCE [LARGE SCALE GENOMIC DNA]</scope>
</reference>
<name>A0A4Y2I338_ARAVE</name>
<sequence>MVSFRICSTCEKTFQVPELANKRAACGDKAPSDPSEDFKDLDGCQDVDEEDVEQWLAVDEDLQQDALSDEDIIGTVTYVVQDDDDGDDIVENTTSLISHTDGMKALEEV</sequence>
<comment type="caution">
    <text evidence="1">The sequence shown here is derived from an EMBL/GenBank/DDBJ whole genome shotgun (WGS) entry which is preliminary data.</text>
</comment>